<evidence type="ECO:0000313" key="2">
    <source>
        <dbReference type="EMBL" id="TBL80772.1"/>
    </source>
</evidence>
<proteinExistence type="predicted"/>
<evidence type="ECO:0000259" key="1">
    <source>
        <dbReference type="Pfam" id="PF24032"/>
    </source>
</evidence>
<feature type="domain" description="YqbQ/XkdQ" evidence="1">
    <location>
        <begin position="83"/>
        <end position="360"/>
    </location>
</feature>
<protein>
    <submittedName>
        <fullName evidence="2">Phage late control D family protein</fullName>
    </submittedName>
</protein>
<name>A0A4V6MSI8_9BACL</name>
<comment type="caution">
    <text evidence="2">The sequence shown here is derived from an EMBL/GenBank/DDBJ whole genome shotgun (WGS) entry which is preliminary data.</text>
</comment>
<accession>A0A4V6MSI8</accession>
<dbReference type="InterPro" id="IPR056937">
    <property type="entry name" value="YqbQ/XkdQ"/>
</dbReference>
<dbReference type="Gene3D" id="4.10.220.110">
    <property type="match status" value="1"/>
</dbReference>
<dbReference type="SUPFAM" id="SSF69279">
    <property type="entry name" value="Phage tail proteins"/>
    <property type="match status" value="1"/>
</dbReference>
<dbReference type="EMBL" id="SIRE01000004">
    <property type="protein sequence ID" value="TBL80772.1"/>
    <property type="molecule type" value="Genomic_DNA"/>
</dbReference>
<keyword evidence="3" id="KW-1185">Reference proteome</keyword>
<dbReference type="OrthoDB" id="2641038at2"/>
<sequence>MSDLKLGTDKYTFDELEKNYRNFLAPGFKLLVNNDDAVREGMAITELSVDTTASEESDTVSFTVSNAYNLVKRDFDWLGDQLALGKTLEVHMGYTDRMTPLFFGYITSIQMSFPAGGTPQLTVTGMDLSFKMMRGRHASTFANMKISDIVKQIGQKYGASSFDIDETSKPLPNFPNKPESDYQFLQTLAQTLNYEFFIVGKTLYFRKKNKNKTPLMTLSWGKHLIRFDLEQNISDQVTEVIVKSWDAKTQTVIEASSSTVDKVGSNSTTGADLLKTLGTFEETLYVNAEDAQDAQAKADAVMNERGMQLISGSAECIGLPEIRAGRYITLDGLGRRLNQPYYIKSASHRIGSDGYLTQFEVQGNAV</sequence>
<dbReference type="RefSeq" id="WP_131012373.1">
    <property type="nucleotide sequence ID" value="NZ_SIRE01000004.1"/>
</dbReference>
<reference evidence="2 3" key="1">
    <citation type="submission" date="2019-02" db="EMBL/GenBank/DDBJ databases">
        <title>Paenibacillus sp. nov., isolated from surface-sterilized tissue of Thalictrum simplex L.</title>
        <authorList>
            <person name="Tuo L."/>
        </authorList>
    </citation>
    <scope>NUCLEOTIDE SEQUENCE [LARGE SCALE GENOMIC DNA]</scope>
    <source>
        <strain evidence="2 3">N2SHLJ1</strain>
    </source>
</reference>
<dbReference type="Pfam" id="PF24032">
    <property type="entry name" value="YQBQ"/>
    <property type="match status" value="1"/>
</dbReference>
<organism evidence="2 3">
    <name type="scientific">Paenibacillus thalictri</name>
    <dbReference type="NCBI Taxonomy" id="2527873"/>
    <lineage>
        <taxon>Bacteria</taxon>
        <taxon>Bacillati</taxon>
        <taxon>Bacillota</taxon>
        <taxon>Bacilli</taxon>
        <taxon>Bacillales</taxon>
        <taxon>Paenibacillaceae</taxon>
        <taxon>Paenibacillus</taxon>
    </lineage>
</organism>
<gene>
    <name evidence="2" type="ORF">EYB31_05985</name>
</gene>
<dbReference type="Gene3D" id="3.55.50.10">
    <property type="entry name" value="Baseplate protein-like domains"/>
    <property type="match status" value="1"/>
</dbReference>
<dbReference type="Gene3D" id="2.30.110.50">
    <property type="match status" value="1"/>
</dbReference>
<evidence type="ECO:0000313" key="3">
    <source>
        <dbReference type="Proteomes" id="UP000293142"/>
    </source>
</evidence>
<dbReference type="AlphaFoldDB" id="A0A4V6MSI8"/>
<dbReference type="Proteomes" id="UP000293142">
    <property type="component" value="Unassembled WGS sequence"/>
</dbReference>